<accession>A0AA41S7Z1</accession>
<dbReference type="InterPro" id="IPR029055">
    <property type="entry name" value="Ntn_hydrolases_N"/>
</dbReference>
<feature type="signal peptide" evidence="4">
    <location>
        <begin position="1"/>
        <end position="19"/>
    </location>
</feature>
<dbReference type="InterPro" id="IPR000101">
    <property type="entry name" value="GGT_peptidase"/>
</dbReference>
<dbReference type="Proteomes" id="UP001177140">
    <property type="component" value="Unassembled WGS sequence"/>
</dbReference>
<comment type="pathway">
    <text evidence="3">Sulfur metabolism; glutathione metabolism.</text>
</comment>
<dbReference type="InterPro" id="IPR043137">
    <property type="entry name" value="GGT_ssub_C"/>
</dbReference>
<evidence type="ECO:0000313" key="5">
    <source>
        <dbReference type="EMBL" id="MCL7030281.1"/>
    </source>
</evidence>
<keyword evidence="3" id="KW-0378">Hydrolase</keyword>
<dbReference type="GO" id="GO:0103068">
    <property type="term" value="F:leukotriene C4 gamma-glutamyl transferase activity"/>
    <property type="evidence" value="ECO:0007669"/>
    <property type="project" value="UniProtKB-EC"/>
</dbReference>
<feature type="binding site" evidence="2">
    <location>
        <begin position="393"/>
        <end position="395"/>
    </location>
    <ligand>
        <name>L-glutamate</name>
        <dbReference type="ChEBI" id="CHEBI:29985"/>
    </ligand>
</feature>
<comment type="catalytic activity">
    <reaction evidence="3">
        <text>an N-terminal (5-L-glutamyl)-[peptide] + an alpha-amino acid = 5-L-glutamyl amino acid + an N-terminal L-alpha-aminoacyl-[peptide]</text>
        <dbReference type="Rhea" id="RHEA:23904"/>
        <dbReference type="Rhea" id="RHEA-COMP:9780"/>
        <dbReference type="Rhea" id="RHEA-COMP:9795"/>
        <dbReference type="ChEBI" id="CHEBI:77644"/>
        <dbReference type="ChEBI" id="CHEBI:78597"/>
        <dbReference type="ChEBI" id="CHEBI:78599"/>
        <dbReference type="ChEBI" id="CHEBI:78608"/>
        <dbReference type="EC" id="2.3.2.2"/>
    </reaction>
</comment>
<dbReference type="Gene3D" id="1.10.246.130">
    <property type="match status" value="1"/>
</dbReference>
<dbReference type="GO" id="GO:0006751">
    <property type="term" value="P:glutathione catabolic process"/>
    <property type="evidence" value="ECO:0007669"/>
    <property type="project" value="UniProtKB-UniRule"/>
</dbReference>
<gene>
    <name evidence="5" type="ORF">MKW94_020924</name>
</gene>
<dbReference type="InterPro" id="IPR043138">
    <property type="entry name" value="GGT_lsub"/>
</dbReference>
<dbReference type="EMBL" id="JAJJMA010099578">
    <property type="protein sequence ID" value="MCL7030281.1"/>
    <property type="molecule type" value="Genomic_DNA"/>
</dbReference>
<dbReference type="FunFam" id="1.10.246.130:FF:000001">
    <property type="entry name" value="Gamma-glutamyltransferase 5 isoform 1"/>
    <property type="match status" value="1"/>
</dbReference>
<keyword evidence="6" id="KW-1185">Reference proteome</keyword>
<dbReference type="GO" id="GO:0036374">
    <property type="term" value="F:glutathione hydrolase activity"/>
    <property type="evidence" value="ECO:0007669"/>
    <property type="project" value="UniProtKB-UniRule"/>
</dbReference>
<organism evidence="5 6">
    <name type="scientific">Papaver nudicaule</name>
    <name type="common">Iceland poppy</name>
    <dbReference type="NCBI Taxonomy" id="74823"/>
    <lineage>
        <taxon>Eukaryota</taxon>
        <taxon>Viridiplantae</taxon>
        <taxon>Streptophyta</taxon>
        <taxon>Embryophyta</taxon>
        <taxon>Tracheophyta</taxon>
        <taxon>Spermatophyta</taxon>
        <taxon>Magnoliopsida</taxon>
        <taxon>Ranunculales</taxon>
        <taxon>Papaveraceae</taxon>
        <taxon>Papaveroideae</taxon>
        <taxon>Papaver</taxon>
    </lineage>
</organism>
<dbReference type="PANTHER" id="PTHR11686">
    <property type="entry name" value="GAMMA GLUTAMYL TRANSPEPTIDASE"/>
    <property type="match status" value="1"/>
</dbReference>
<sequence>MKIFLVALVFSSLIKYKYDHEKTKAKKTVNEVVESEHGVVAADDARCSEIGAAMLREGGHAVDAAVATCLCLGVVYPMSSGIGGGAFMVVLNASTSTAQAFNSRETAPLAASQNMYAKNIQNKSMGALSVGVPGEILGLYEAWFQYGKLPWAKLFQPAITLAQEGFVVSPYLAMGINKTADGIRNDKIGLGPIFAPNGNLLKAGDICYNLNLARTLKKIAKKGPKAFYDGNLGKKFVKDVKMAGGIITMEDLRNYKVNITNAVVVNVMGFDILGMPPPSSGLLGMSLVLNILNSYGSMDFLKGPLGLHRLIEAMKHMFAIRMNLGDPKFVDTAQVEANMVSPSFAAKLRQKILDNTTFPSEYYMPKWRQLDDHGTSHFCVVDSERNVVSMTSTINGYFGAKLLSPSTGIVMNNEMDDFSAPTEKDDEKLPPTSANFIKPNKRPLSSMNPIIVLKENQLVGVLGASGGLSIIPAVIQVFLNHYIKGMTPLSAVEEARVYHRLVPNKVRYENWTIVTGEHIELSDTNKNSLTVRNHVLQPQDTGAICQLVLQNIEKPIKKKRGEFGHGYNGSVFHGLLTAVSDPRKGGRPAGV</sequence>
<keyword evidence="4" id="KW-0732">Signal</keyword>
<keyword evidence="3" id="KW-0012">Acyltransferase</keyword>
<feature type="binding site" evidence="2">
    <location>
        <position position="417"/>
    </location>
    <ligand>
        <name>L-glutamate</name>
        <dbReference type="ChEBI" id="CHEBI:29985"/>
    </ligand>
</feature>
<evidence type="ECO:0000256" key="2">
    <source>
        <dbReference type="PIRSR" id="PIRSR600101-2"/>
    </source>
</evidence>
<evidence type="ECO:0000313" key="6">
    <source>
        <dbReference type="Proteomes" id="UP001177140"/>
    </source>
</evidence>
<dbReference type="PRINTS" id="PR01210">
    <property type="entry name" value="GGTRANSPTASE"/>
</dbReference>
<proteinExistence type="predicted"/>
<name>A0AA41S7Z1_PAPNU</name>
<feature type="binding site" evidence="2">
    <location>
        <position position="467"/>
    </location>
    <ligand>
        <name>L-glutamate</name>
        <dbReference type="ChEBI" id="CHEBI:29985"/>
    </ligand>
</feature>
<comment type="catalytic activity">
    <reaction evidence="3">
        <text>glutathione + H2O = L-cysteinylglycine + L-glutamate</text>
        <dbReference type="Rhea" id="RHEA:28807"/>
        <dbReference type="ChEBI" id="CHEBI:15377"/>
        <dbReference type="ChEBI" id="CHEBI:29985"/>
        <dbReference type="ChEBI" id="CHEBI:57925"/>
        <dbReference type="ChEBI" id="CHEBI:61694"/>
        <dbReference type="EC" id="3.4.19.13"/>
    </reaction>
</comment>
<reference evidence="5" key="1">
    <citation type="submission" date="2022-03" db="EMBL/GenBank/DDBJ databases">
        <title>A functionally conserved STORR gene fusion in Papaver species that diverged 16.8 million years ago.</title>
        <authorList>
            <person name="Catania T."/>
        </authorList>
    </citation>
    <scope>NUCLEOTIDE SEQUENCE</scope>
    <source>
        <strain evidence="5">S-191538</strain>
    </source>
</reference>
<dbReference type="EC" id="2.3.2.2" evidence="3"/>
<dbReference type="AlphaFoldDB" id="A0AA41S7Z1"/>
<dbReference type="Gene3D" id="3.60.20.40">
    <property type="match status" value="1"/>
</dbReference>
<dbReference type="NCBIfam" id="TIGR00066">
    <property type="entry name" value="g_glut_trans"/>
    <property type="match status" value="1"/>
</dbReference>
<dbReference type="GO" id="GO:0005886">
    <property type="term" value="C:plasma membrane"/>
    <property type="evidence" value="ECO:0007669"/>
    <property type="project" value="TreeGrafter"/>
</dbReference>
<dbReference type="SUPFAM" id="SSF56235">
    <property type="entry name" value="N-terminal nucleophile aminohydrolases (Ntn hydrolases)"/>
    <property type="match status" value="1"/>
</dbReference>
<comment type="caution">
    <text evidence="5">The sequence shown here is derived from an EMBL/GenBank/DDBJ whole genome shotgun (WGS) entry which is preliminary data.</text>
</comment>
<comment type="function">
    <text evidence="3">Cleaves the gamma-glutamyl peptide bond of glutathione and glutathione conjugates.</text>
</comment>
<feature type="active site" description="Nucleophile" evidence="1">
    <location>
        <position position="375"/>
    </location>
</feature>
<feature type="binding site" evidence="2">
    <location>
        <begin position="445"/>
        <end position="446"/>
    </location>
    <ligand>
        <name>L-glutamate</name>
        <dbReference type="ChEBI" id="CHEBI:29985"/>
    </ligand>
</feature>
<dbReference type="EC" id="3.4.19.13" evidence="3"/>
<evidence type="ECO:0000256" key="1">
    <source>
        <dbReference type="PIRSR" id="PIRSR600101-1"/>
    </source>
</evidence>
<evidence type="ECO:0000256" key="3">
    <source>
        <dbReference type="RuleBase" id="RU368068"/>
    </source>
</evidence>
<keyword evidence="3" id="KW-0808">Transferase</keyword>
<dbReference type="Pfam" id="PF01019">
    <property type="entry name" value="G_glu_transpept"/>
    <property type="match status" value="1"/>
</dbReference>
<protein>
    <recommendedName>
        <fullName evidence="3">Glutathione hydrolase</fullName>
        <ecNumber evidence="3">2.3.2.2</ecNumber>
        <ecNumber evidence="3">3.4.19.13</ecNumber>
    </recommendedName>
    <alternativeName>
        <fullName evidence="3">Gamma-glutamyltransferase</fullName>
    </alternativeName>
    <alternativeName>
        <fullName evidence="3">Gamma-glutamyltranspeptidase</fullName>
    </alternativeName>
</protein>
<feature type="binding site" evidence="2">
    <location>
        <position position="104"/>
    </location>
    <ligand>
        <name>L-glutamate</name>
        <dbReference type="ChEBI" id="CHEBI:29985"/>
    </ligand>
</feature>
<evidence type="ECO:0000256" key="4">
    <source>
        <dbReference type="SAM" id="SignalP"/>
    </source>
</evidence>
<comment type="catalytic activity">
    <reaction evidence="3">
        <text>an S-substituted glutathione + H2O = an S-substituted L-cysteinylglycine + L-glutamate</text>
        <dbReference type="Rhea" id="RHEA:59468"/>
        <dbReference type="ChEBI" id="CHEBI:15377"/>
        <dbReference type="ChEBI" id="CHEBI:29985"/>
        <dbReference type="ChEBI" id="CHEBI:90779"/>
        <dbReference type="ChEBI" id="CHEBI:143103"/>
        <dbReference type="EC" id="3.4.19.13"/>
    </reaction>
</comment>
<feature type="chain" id="PRO_5041404968" description="Glutathione hydrolase" evidence="4">
    <location>
        <begin position="20"/>
        <end position="591"/>
    </location>
</feature>
<dbReference type="PANTHER" id="PTHR11686:SF9">
    <property type="entry name" value="RE13973P"/>
    <property type="match status" value="1"/>
</dbReference>